<evidence type="ECO:0008006" key="4">
    <source>
        <dbReference type="Google" id="ProtNLM"/>
    </source>
</evidence>
<keyword evidence="3" id="KW-1185">Reference proteome</keyword>
<evidence type="ECO:0000313" key="3">
    <source>
        <dbReference type="Proteomes" id="UP000240883"/>
    </source>
</evidence>
<proteinExistence type="predicted"/>
<evidence type="ECO:0000313" key="2">
    <source>
        <dbReference type="EMBL" id="PSN75013.1"/>
    </source>
</evidence>
<accession>A0A2T2PBH2</accession>
<feature type="chain" id="PRO_5015624610" description="Beta/gamma crystallin 'Greek key' domain-containing protein" evidence="1">
    <location>
        <begin position="21"/>
        <end position="126"/>
    </location>
</feature>
<reference evidence="2 3" key="1">
    <citation type="journal article" date="2018" name="Front. Microbiol.">
        <title>Genome-Wide Analysis of Corynespora cassiicola Leaf Fall Disease Putative Effectors.</title>
        <authorList>
            <person name="Lopez D."/>
            <person name="Ribeiro S."/>
            <person name="Label P."/>
            <person name="Fumanal B."/>
            <person name="Venisse J.S."/>
            <person name="Kohler A."/>
            <person name="de Oliveira R.R."/>
            <person name="Labutti K."/>
            <person name="Lipzen A."/>
            <person name="Lail K."/>
            <person name="Bauer D."/>
            <person name="Ohm R.A."/>
            <person name="Barry K.W."/>
            <person name="Spatafora J."/>
            <person name="Grigoriev I.V."/>
            <person name="Martin F.M."/>
            <person name="Pujade-Renaud V."/>
        </authorList>
    </citation>
    <scope>NUCLEOTIDE SEQUENCE [LARGE SCALE GENOMIC DNA]</scope>
    <source>
        <strain evidence="2 3">Philippines</strain>
    </source>
</reference>
<dbReference type="AlphaFoldDB" id="A0A2T2PBH2"/>
<dbReference type="STRING" id="1448308.A0A2T2PBH2"/>
<protein>
    <recommendedName>
        <fullName evidence="4">Beta/gamma crystallin 'Greek key' domain-containing protein</fullName>
    </recommendedName>
</protein>
<keyword evidence="1" id="KW-0732">Signal</keyword>
<organism evidence="2 3">
    <name type="scientific">Corynespora cassiicola Philippines</name>
    <dbReference type="NCBI Taxonomy" id="1448308"/>
    <lineage>
        <taxon>Eukaryota</taxon>
        <taxon>Fungi</taxon>
        <taxon>Dikarya</taxon>
        <taxon>Ascomycota</taxon>
        <taxon>Pezizomycotina</taxon>
        <taxon>Dothideomycetes</taxon>
        <taxon>Pleosporomycetidae</taxon>
        <taxon>Pleosporales</taxon>
        <taxon>Corynesporascaceae</taxon>
        <taxon>Corynespora</taxon>
    </lineage>
</organism>
<gene>
    <name evidence="2" type="ORF">BS50DRAFT_30470</name>
</gene>
<name>A0A2T2PBH2_CORCC</name>
<feature type="signal peptide" evidence="1">
    <location>
        <begin position="1"/>
        <end position="20"/>
    </location>
</feature>
<dbReference type="OrthoDB" id="2910287at2759"/>
<dbReference type="EMBL" id="KZ678128">
    <property type="protein sequence ID" value="PSN75013.1"/>
    <property type="molecule type" value="Genomic_DNA"/>
</dbReference>
<sequence length="126" mass="13346">MKTTVSTALIAFSLALSALAAPAPEPNKLAAREDSNVLIDNEASFPGHSGQFANLVVTIGDCQNLNATFNNQVSAISPNGILTCTLYDDFGCIGAASVPITGRVQDLADPRYNFDNRASSLRCNRR</sequence>
<dbReference type="Gene3D" id="2.60.20.10">
    <property type="entry name" value="Crystallins"/>
    <property type="match status" value="1"/>
</dbReference>
<evidence type="ECO:0000256" key="1">
    <source>
        <dbReference type="SAM" id="SignalP"/>
    </source>
</evidence>
<dbReference type="Proteomes" id="UP000240883">
    <property type="component" value="Unassembled WGS sequence"/>
</dbReference>